<name>A0ABV8GHV1_9ACTN</name>
<evidence type="ECO:0000256" key="1">
    <source>
        <dbReference type="SAM" id="MobiDB-lite"/>
    </source>
</evidence>
<dbReference type="Proteomes" id="UP001595851">
    <property type="component" value="Unassembled WGS sequence"/>
</dbReference>
<comment type="caution">
    <text evidence="2">The sequence shown here is derived from an EMBL/GenBank/DDBJ whole genome shotgun (WGS) entry which is preliminary data.</text>
</comment>
<gene>
    <name evidence="2" type="ORF">ACFOY2_35585</name>
</gene>
<feature type="region of interest" description="Disordered" evidence="1">
    <location>
        <begin position="62"/>
        <end position="89"/>
    </location>
</feature>
<accession>A0ABV8GHV1</accession>
<proteinExistence type="predicted"/>
<dbReference type="EMBL" id="JBHSBI010000022">
    <property type="protein sequence ID" value="MFC4012600.1"/>
    <property type="molecule type" value="Genomic_DNA"/>
</dbReference>
<reference evidence="3" key="1">
    <citation type="journal article" date="2019" name="Int. J. Syst. Evol. Microbiol.">
        <title>The Global Catalogue of Microorganisms (GCM) 10K type strain sequencing project: providing services to taxonomists for standard genome sequencing and annotation.</title>
        <authorList>
            <consortium name="The Broad Institute Genomics Platform"/>
            <consortium name="The Broad Institute Genome Sequencing Center for Infectious Disease"/>
            <person name="Wu L."/>
            <person name="Ma J."/>
        </authorList>
    </citation>
    <scope>NUCLEOTIDE SEQUENCE [LARGE SCALE GENOMIC DNA]</scope>
    <source>
        <strain evidence="3">TBRC 1276</strain>
    </source>
</reference>
<protein>
    <recommendedName>
        <fullName evidence="4">Transcriptional regulator</fullName>
    </recommendedName>
</protein>
<organism evidence="2 3">
    <name type="scientific">Nonomuraea purpurea</name>
    <dbReference type="NCBI Taxonomy" id="1849276"/>
    <lineage>
        <taxon>Bacteria</taxon>
        <taxon>Bacillati</taxon>
        <taxon>Actinomycetota</taxon>
        <taxon>Actinomycetes</taxon>
        <taxon>Streptosporangiales</taxon>
        <taxon>Streptosporangiaceae</taxon>
        <taxon>Nonomuraea</taxon>
    </lineage>
</organism>
<evidence type="ECO:0000313" key="3">
    <source>
        <dbReference type="Proteomes" id="UP001595851"/>
    </source>
</evidence>
<sequence length="89" mass="9792">MITVDELRERFGKTWEIATDLALGVAAWRHTDVTNARYKAGLVNVLRGWDLDELAQKLAEQDDRWREHAGAAPPAPKPRVLGGSTSAGP</sequence>
<dbReference type="RefSeq" id="WP_379532501.1">
    <property type="nucleotide sequence ID" value="NZ_JBHSBI010000022.1"/>
</dbReference>
<evidence type="ECO:0008006" key="4">
    <source>
        <dbReference type="Google" id="ProtNLM"/>
    </source>
</evidence>
<evidence type="ECO:0000313" key="2">
    <source>
        <dbReference type="EMBL" id="MFC4012600.1"/>
    </source>
</evidence>
<keyword evidence="3" id="KW-1185">Reference proteome</keyword>